<evidence type="ECO:0000313" key="5">
    <source>
        <dbReference type="EMBL" id="KAG6415885.1"/>
    </source>
</evidence>
<dbReference type="InterPro" id="IPR004140">
    <property type="entry name" value="Exo70"/>
</dbReference>
<proteinExistence type="inferred from homology"/>
<sequence>MEESHKVDHLLAAREILRSSIEKSRNIGIAVDQSGSRLQQASHNLASLQSSVENIATKCRVYGIRGHVDRAIGPAAALLQVLDLVHELQNSIQFDPPCAATSITRLQEALKLLADNCGLLILWLQDAVHILASNAASADDWYLVRASKVVSILREIQLFCRDGGIVSSAFDTLENEYRRLLTQTDFSHPTFPETELQAIAQVLAANNRLHRCTSIYAEVRIADARATLQALHVDYLGIQLSVTDSVRNVETYIYQWDNHMEFALRNLLLNEYRLCKKLGDDDDDAWMNCFAKIATECGFLEIFEFGSSVCNCKKEAMKLLSLLKIFSTLDKLRLQFNQLFNGKFCLEIQNKTRALVKKVVDGASEIFWDLLSQVELERETDPPPDGSVPRIVCFITDYCNKLLVEENSSILTRVLEISQVWNRASSEQGLLSNEIHNTMKALETNLESWAQSYNDTALSYLFMMNSHWYLCNSARGNKLGELMGQSWVWAYEESAEYYAALYLRESWEKLVVLLHEEGLTLFPGGRAINREVAKKRITIFCEAFDEMYKKQAKWILCDKALRWKTCHLIVEAVVPPYKSYLRRFMPGLEHEVNYTAERMEELISLLFQPKYDGSKCTDLIGMKNEAAISHFSYTPAAA</sequence>
<dbReference type="InterPro" id="IPR046364">
    <property type="entry name" value="Exo70_C"/>
</dbReference>
<keyword evidence="2 3" id="KW-0813">Transport</keyword>
<organism evidence="5">
    <name type="scientific">Salvia splendens</name>
    <name type="common">Scarlet sage</name>
    <dbReference type="NCBI Taxonomy" id="180675"/>
    <lineage>
        <taxon>Eukaryota</taxon>
        <taxon>Viridiplantae</taxon>
        <taxon>Streptophyta</taxon>
        <taxon>Embryophyta</taxon>
        <taxon>Tracheophyta</taxon>
        <taxon>Spermatophyta</taxon>
        <taxon>Magnoliopsida</taxon>
        <taxon>eudicotyledons</taxon>
        <taxon>Gunneridae</taxon>
        <taxon>Pentapetalae</taxon>
        <taxon>asterids</taxon>
        <taxon>lamiids</taxon>
        <taxon>Lamiales</taxon>
        <taxon>Lamiaceae</taxon>
        <taxon>Nepetoideae</taxon>
        <taxon>Mentheae</taxon>
        <taxon>Salviinae</taxon>
        <taxon>Salvia</taxon>
        <taxon>Salvia subgen. Calosphace</taxon>
        <taxon>core Calosphace</taxon>
    </lineage>
</organism>
<evidence type="ECO:0000259" key="4">
    <source>
        <dbReference type="Pfam" id="PF03081"/>
    </source>
</evidence>
<evidence type="ECO:0000256" key="1">
    <source>
        <dbReference type="ARBA" id="ARBA00006756"/>
    </source>
</evidence>
<dbReference type="PANTHER" id="PTHR12542:SF85">
    <property type="entry name" value="EXOCYST SUBUNIT EXO70 FAMILY PROTEIN"/>
    <property type="match status" value="1"/>
</dbReference>
<keyword evidence="6" id="KW-1185">Reference proteome</keyword>
<dbReference type="InterPro" id="IPR016159">
    <property type="entry name" value="Cullin_repeat-like_dom_sf"/>
</dbReference>
<dbReference type="GO" id="GO:0005546">
    <property type="term" value="F:phosphatidylinositol-4,5-bisphosphate binding"/>
    <property type="evidence" value="ECO:0007669"/>
    <property type="project" value="InterPro"/>
</dbReference>
<dbReference type="Pfam" id="PF03081">
    <property type="entry name" value="Exo70_C"/>
    <property type="match status" value="1"/>
</dbReference>
<evidence type="ECO:0000313" key="6">
    <source>
        <dbReference type="Proteomes" id="UP000298416"/>
    </source>
</evidence>
<dbReference type="SUPFAM" id="SSF74788">
    <property type="entry name" value="Cullin repeat-like"/>
    <property type="match status" value="1"/>
</dbReference>
<dbReference type="GO" id="GO:0006887">
    <property type="term" value="P:exocytosis"/>
    <property type="evidence" value="ECO:0007669"/>
    <property type="project" value="UniProtKB-KW"/>
</dbReference>
<name>A0A8X8XL70_SALSN</name>
<evidence type="ECO:0000256" key="3">
    <source>
        <dbReference type="RuleBase" id="RU365026"/>
    </source>
</evidence>
<reference evidence="5" key="2">
    <citation type="submission" date="2020-08" db="EMBL/GenBank/DDBJ databases">
        <title>Plant Genome Project.</title>
        <authorList>
            <person name="Zhang R.-G."/>
        </authorList>
    </citation>
    <scope>NUCLEOTIDE SEQUENCE</scope>
    <source>
        <strain evidence="5">Huo1</strain>
        <tissue evidence="5">Leaf</tissue>
    </source>
</reference>
<dbReference type="PANTHER" id="PTHR12542">
    <property type="entry name" value="EXOCYST COMPLEX PROTEIN EXO70"/>
    <property type="match status" value="1"/>
</dbReference>
<dbReference type="OrthoDB" id="1922221at2759"/>
<protein>
    <recommendedName>
        <fullName evidence="3">Exocyst subunit Exo70 family protein</fullName>
    </recommendedName>
</protein>
<evidence type="ECO:0000256" key="2">
    <source>
        <dbReference type="ARBA" id="ARBA00022448"/>
    </source>
</evidence>
<comment type="function">
    <text evidence="3">Component of the exocyst complex.</text>
</comment>
<keyword evidence="3" id="KW-0653">Protein transport</keyword>
<accession>A0A8X8XL70</accession>
<dbReference type="Gene3D" id="1.20.1280.170">
    <property type="entry name" value="Exocyst complex component Exo70"/>
    <property type="match status" value="1"/>
</dbReference>
<dbReference type="Proteomes" id="UP000298416">
    <property type="component" value="Unassembled WGS sequence"/>
</dbReference>
<keyword evidence="3" id="KW-0268">Exocytosis</keyword>
<comment type="similarity">
    <text evidence="1 3">Belongs to the EXO70 family.</text>
</comment>
<feature type="domain" description="Exocyst complex subunit Exo70 C-terminal" evidence="4">
    <location>
        <begin position="255"/>
        <end position="604"/>
    </location>
</feature>
<dbReference type="GO" id="GO:0015031">
    <property type="term" value="P:protein transport"/>
    <property type="evidence" value="ECO:0007669"/>
    <property type="project" value="UniProtKB-KW"/>
</dbReference>
<dbReference type="EMBL" id="PNBA02000008">
    <property type="protein sequence ID" value="KAG6415885.1"/>
    <property type="molecule type" value="Genomic_DNA"/>
</dbReference>
<reference evidence="5" key="1">
    <citation type="submission" date="2018-01" db="EMBL/GenBank/DDBJ databases">
        <authorList>
            <person name="Mao J.F."/>
        </authorList>
    </citation>
    <scope>NUCLEOTIDE SEQUENCE</scope>
    <source>
        <strain evidence="5">Huo1</strain>
        <tissue evidence="5">Leaf</tissue>
    </source>
</reference>
<dbReference type="GO" id="GO:0000145">
    <property type="term" value="C:exocyst"/>
    <property type="evidence" value="ECO:0007669"/>
    <property type="project" value="InterPro"/>
</dbReference>
<dbReference type="AlphaFoldDB" id="A0A8X8XL70"/>
<comment type="caution">
    <text evidence="5">The sequence shown here is derived from an EMBL/GenBank/DDBJ whole genome shotgun (WGS) entry which is preliminary data.</text>
</comment>
<gene>
    <name evidence="5" type="ORF">SASPL_123304</name>
</gene>